<dbReference type="PANTHER" id="PTHR15180">
    <property type="entry name" value="GENERAL TRANSCRIPTION FACTOR 3C POLYPEPTIDE 1"/>
    <property type="match status" value="1"/>
</dbReference>
<proteinExistence type="predicted"/>
<dbReference type="PANTHER" id="PTHR15180:SF1">
    <property type="entry name" value="GENERAL TRANSCRIPTION FACTOR 3C POLYPEPTIDE 1"/>
    <property type="match status" value="1"/>
</dbReference>
<keyword evidence="4" id="KW-1185">Reference proteome</keyword>
<feature type="domain" description="Transcription factor tau subunit sfc3/Tfc3 C-terminal" evidence="2">
    <location>
        <begin position="916"/>
        <end position="1095"/>
    </location>
</feature>
<evidence type="ECO:0000259" key="2">
    <source>
        <dbReference type="Pfam" id="PF20222"/>
    </source>
</evidence>
<organism evidence="3 4">
    <name type="scientific">Conidiobolus coronatus (strain ATCC 28846 / CBS 209.66 / NRRL 28638)</name>
    <name type="common">Delacroixia coronata</name>
    <dbReference type="NCBI Taxonomy" id="796925"/>
    <lineage>
        <taxon>Eukaryota</taxon>
        <taxon>Fungi</taxon>
        <taxon>Fungi incertae sedis</taxon>
        <taxon>Zoopagomycota</taxon>
        <taxon>Entomophthoromycotina</taxon>
        <taxon>Entomophthoromycetes</taxon>
        <taxon>Entomophthorales</taxon>
        <taxon>Ancylistaceae</taxon>
        <taxon>Conidiobolus</taxon>
    </lineage>
</organism>
<accession>A0A137P7A0</accession>
<dbReference type="EMBL" id="KQ964492">
    <property type="protein sequence ID" value="KXN70814.1"/>
    <property type="molecule type" value="Genomic_DNA"/>
</dbReference>
<dbReference type="OrthoDB" id="68020at2759"/>
<sequence>MKYNRIYSFEKYQTITSLESSLELDKNVQTVMEKLRELDLLKSNTLKTRYEVIIQLLWSLKVCRVDVELIQAAKEEFNKRGISSSMDKKTLGAIMSTLESHNIVNKHKLSIKTLAGEPIEFNIFYLYLYSTESPEVQTWIDDQRNRMIMNIPKKPHSSEPQQSAEVDSWVDIKKSLDPAKLAFFEGAGKLIGSVPNQTPAISEFQDPGSDKYWLVSSLRTGYVHASMIRAQILHLSMLRILNEFSINDTSTASFVKSNINPERIISTEMLFNKMTLMAYMNLVVIGRPTDELFDFISNPQNLKLLLENLPPNIKKIVFSTYTKYKSRMKANMGVLLNLGLVYPVKKKDDDSGIPYQSSMNDVEEHLKEESLVPFYYMAPEVPMYDYGIENFQSKKMGICQVRTIEQVTKFWKDLERISTRHSKSIDNNITLPPEVQQLETKLEKSRLAKYYRVVQPISIIRNTHHWRICNSHSPDQRKLLESFVDRRRGLTPLNDINKCQFIATKSGLSLFHVTQYFKKIRQDHRDKRQKDSIKPSKNPRLAKVTRAADNFDRAGKSGKEPMHSRAIKLAMVNKNHTDPELEEDRPFIPDEEGFHSKVIGASDLVGQKSQYEQYKTRVKARNDYDFQILLVYTILKFRAYRDNVIHWIGTLELFPNTHREFCRRRISTLSKQPTVGLQLAQMKAQWRELYPEAIRTGALCEKLYDSDKNYQVIKPSNPNPLDPFSYLPDHIAHANYNLKEQLEYFEKHFVPNVEEGAHVKIVEDTPQKPLTTFHLPKSYTEIPELFFATTKSNVNLAIQSHHYYILPHYTLASTSPIDLPTAEQSTLEKICQTPCSKLVVAYKGHLEYSHDIVDFFEDRYDVKNSIKSRALLSFVINQTCRFNFVSLDDPTLNYIYPAHQPPKFNQINKVNPREHVLGGLIKMILFSPDNIYNQNLAHDLLQGFKDNTLTKVLNLLNQAGLITKRKTAVFEGNQAAKNNMFLNRVIPGRSLHMSDRFLLVVMGSFQPGILRQAGFYLHQLTHCHNEDKEKKFSISPLISSAGMMTLLDILASDHVQLIGQFNPPSEFRAESTRARKQKSDSVEFEVKLHFKQSYDSLSSTFVLDKASNSGSKRSIEDGENGTKKSKTSAEESNKNNNEENNQKDLSTGESPNKEFYWLQTYSEAEQAIMLKLIKLINSSKSTGFPEMHLARVFPDLTWADFQRYLDILKCNEAAKQVGLDVKRWIGPLQDHNWKVNLNSNNLLSYSEFSQEAALGIDYDLPSPTTPSSNFSKYVSPRIWLDLNGDRNNEMYITMLDLVLRTIIRKPGITKSNLVRKLEGALTPIEIGELVDYLEQNSAIYSKSYTQPPKPGPFSRTKVFSPITKSVGNLKISEMERLITCYWPKPQCYAKFCQMV</sequence>
<name>A0A137P7A0_CONC2</name>
<feature type="compositionally biased region" description="Basic and acidic residues" evidence="1">
    <location>
        <begin position="1113"/>
        <end position="1142"/>
    </location>
</feature>
<feature type="region of interest" description="Disordered" evidence="1">
    <location>
        <begin position="522"/>
        <end position="542"/>
    </location>
</feature>
<dbReference type="GO" id="GO:0042791">
    <property type="term" value="P:5S class rRNA transcription by RNA polymerase III"/>
    <property type="evidence" value="ECO:0007669"/>
    <property type="project" value="TreeGrafter"/>
</dbReference>
<feature type="compositionally biased region" description="Basic and acidic residues" evidence="1">
    <location>
        <begin position="523"/>
        <end position="534"/>
    </location>
</feature>
<evidence type="ECO:0000256" key="1">
    <source>
        <dbReference type="SAM" id="MobiDB-lite"/>
    </source>
</evidence>
<evidence type="ECO:0000313" key="4">
    <source>
        <dbReference type="Proteomes" id="UP000070444"/>
    </source>
</evidence>
<dbReference type="Proteomes" id="UP000070444">
    <property type="component" value="Unassembled WGS sequence"/>
</dbReference>
<reference evidence="3 4" key="1">
    <citation type="journal article" date="2015" name="Genome Biol. Evol.">
        <title>Phylogenomic analyses indicate that early fungi evolved digesting cell walls of algal ancestors of land plants.</title>
        <authorList>
            <person name="Chang Y."/>
            <person name="Wang S."/>
            <person name="Sekimoto S."/>
            <person name="Aerts A.L."/>
            <person name="Choi C."/>
            <person name="Clum A."/>
            <person name="LaButti K.M."/>
            <person name="Lindquist E.A."/>
            <person name="Yee Ngan C."/>
            <person name="Ohm R.A."/>
            <person name="Salamov A.A."/>
            <person name="Grigoriev I.V."/>
            <person name="Spatafora J.W."/>
            <person name="Berbee M.L."/>
        </authorList>
    </citation>
    <scope>NUCLEOTIDE SEQUENCE [LARGE SCALE GENOMIC DNA]</scope>
    <source>
        <strain evidence="3 4">NRRL 28638</strain>
    </source>
</reference>
<protein>
    <recommendedName>
        <fullName evidence="2">Transcription factor tau subunit sfc3/Tfc3 C-terminal domain-containing protein</fullName>
    </recommendedName>
</protein>
<dbReference type="GO" id="GO:0003677">
    <property type="term" value="F:DNA binding"/>
    <property type="evidence" value="ECO:0007669"/>
    <property type="project" value="InterPro"/>
</dbReference>
<dbReference type="GO" id="GO:0006384">
    <property type="term" value="P:transcription initiation at RNA polymerase III promoter"/>
    <property type="evidence" value="ECO:0007669"/>
    <property type="project" value="InterPro"/>
</dbReference>
<gene>
    <name evidence="3" type="ORF">CONCODRAFT_78670</name>
</gene>
<evidence type="ECO:0000313" key="3">
    <source>
        <dbReference type="EMBL" id="KXN70814.1"/>
    </source>
</evidence>
<feature type="region of interest" description="Disordered" evidence="1">
    <location>
        <begin position="1108"/>
        <end position="1150"/>
    </location>
</feature>
<dbReference type="InterPro" id="IPR046488">
    <property type="entry name" value="Sfc3/Tfc3_C"/>
</dbReference>
<dbReference type="GO" id="GO:0000127">
    <property type="term" value="C:transcription factor TFIIIC complex"/>
    <property type="evidence" value="ECO:0007669"/>
    <property type="project" value="InterPro"/>
</dbReference>
<dbReference type="InterPro" id="IPR044210">
    <property type="entry name" value="Tfc3-like"/>
</dbReference>
<dbReference type="Pfam" id="PF20222">
    <property type="entry name" value="DUF6581"/>
    <property type="match status" value="1"/>
</dbReference>